<dbReference type="Pfam" id="PF00023">
    <property type="entry name" value="Ank"/>
    <property type="match status" value="1"/>
</dbReference>
<dbReference type="GO" id="GO:0085020">
    <property type="term" value="P:protein K6-linked ubiquitination"/>
    <property type="evidence" value="ECO:0007669"/>
    <property type="project" value="TreeGrafter"/>
</dbReference>
<dbReference type="SUPFAM" id="SSF48403">
    <property type="entry name" value="Ankyrin repeat"/>
    <property type="match status" value="1"/>
</dbReference>
<sequence length="164" mass="17297">MRTITIVILALMLLTFVGCGNQDKSSQQSAESQTTVSVPKVDLHSAVFTDNFEVIRQHIKAGSDLNVLEPTRASTPLITAAFLGKTEAAKILIDAGADLNYQNVDGSTALHTAAAFGKTEVAKILIDTGIDLDSQNNDGATALHTAAFFCHLDIVEALLAKGAD</sequence>
<dbReference type="PANTHER" id="PTHR24171:SF8">
    <property type="entry name" value="BRCA1-ASSOCIATED RING DOMAIN PROTEIN 1"/>
    <property type="match status" value="1"/>
</dbReference>
<dbReference type="GO" id="GO:0070531">
    <property type="term" value="C:BRCA1-A complex"/>
    <property type="evidence" value="ECO:0007669"/>
    <property type="project" value="TreeGrafter"/>
</dbReference>
<dbReference type="SMART" id="SM00248">
    <property type="entry name" value="ANK"/>
    <property type="match status" value="3"/>
</dbReference>
<dbReference type="InterPro" id="IPR002110">
    <property type="entry name" value="Ankyrin_rpt"/>
</dbReference>
<dbReference type="GO" id="GO:0031436">
    <property type="term" value="C:BRCA1-BARD1 complex"/>
    <property type="evidence" value="ECO:0007669"/>
    <property type="project" value="TreeGrafter"/>
</dbReference>
<evidence type="ECO:0000256" key="2">
    <source>
        <dbReference type="ARBA" id="ARBA00023043"/>
    </source>
</evidence>
<feature type="non-terminal residue" evidence="3">
    <location>
        <position position="164"/>
    </location>
</feature>
<gene>
    <name evidence="3" type="ORF">S03H2_32109</name>
</gene>
<dbReference type="PRINTS" id="PR01415">
    <property type="entry name" value="ANKYRIN"/>
</dbReference>
<dbReference type="PROSITE" id="PS50088">
    <property type="entry name" value="ANK_REPEAT"/>
    <property type="match status" value="3"/>
</dbReference>
<name>X1I7B1_9ZZZZ</name>
<dbReference type="GO" id="GO:0004842">
    <property type="term" value="F:ubiquitin-protein transferase activity"/>
    <property type="evidence" value="ECO:0007669"/>
    <property type="project" value="TreeGrafter"/>
</dbReference>
<dbReference type="Gene3D" id="1.25.40.20">
    <property type="entry name" value="Ankyrin repeat-containing domain"/>
    <property type="match status" value="1"/>
</dbReference>
<keyword evidence="1" id="KW-0677">Repeat</keyword>
<evidence type="ECO:0000313" key="3">
    <source>
        <dbReference type="EMBL" id="GAH53448.1"/>
    </source>
</evidence>
<evidence type="ECO:0000256" key="1">
    <source>
        <dbReference type="ARBA" id="ARBA00022737"/>
    </source>
</evidence>
<dbReference type="PANTHER" id="PTHR24171">
    <property type="entry name" value="ANKYRIN REPEAT DOMAIN-CONTAINING PROTEIN 39-RELATED"/>
    <property type="match status" value="1"/>
</dbReference>
<dbReference type="InterPro" id="IPR036770">
    <property type="entry name" value="Ankyrin_rpt-contain_sf"/>
</dbReference>
<dbReference type="PROSITE" id="PS50297">
    <property type="entry name" value="ANK_REP_REGION"/>
    <property type="match status" value="3"/>
</dbReference>
<organism evidence="3">
    <name type="scientific">marine sediment metagenome</name>
    <dbReference type="NCBI Taxonomy" id="412755"/>
    <lineage>
        <taxon>unclassified sequences</taxon>
        <taxon>metagenomes</taxon>
        <taxon>ecological metagenomes</taxon>
    </lineage>
</organism>
<proteinExistence type="predicted"/>
<comment type="caution">
    <text evidence="3">The sequence shown here is derived from an EMBL/GenBank/DDBJ whole genome shotgun (WGS) entry which is preliminary data.</text>
</comment>
<dbReference type="PROSITE" id="PS51257">
    <property type="entry name" value="PROKAR_LIPOPROTEIN"/>
    <property type="match status" value="1"/>
</dbReference>
<dbReference type="AlphaFoldDB" id="X1I7B1"/>
<reference evidence="3" key="1">
    <citation type="journal article" date="2014" name="Front. Microbiol.">
        <title>High frequency of phylogenetically diverse reductive dehalogenase-homologous genes in deep subseafloor sedimentary metagenomes.</title>
        <authorList>
            <person name="Kawai M."/>
            <person name="Futagami T."/>
            <person name="Toyoda A."/>
            <person name="Takaki Y."/>
            <person name="Nishi S."/>
            <person name="Hori S."/>
            <person name="Arai W."/>
            <person name="Tsubouchi T."/>
            <person name="Morono Y."/>
            <person name="Uchiyama I."/>
            <person name="Ito T."/>
            <person name="Fujiyama A."/>
            <person name="Inagaki F."/>
            <person name="Takami H."/>
        </authorList>
    </citation>
    <scope>NUCLEOTIDE SEQUENCE</scope>
    <source>
        <strain evidence="3">Expedition CK06-06</strain>
    </source>
</reference>
<accession>X1I7B1</accession>
<dbReference type="EMBL" id="BARU01019499">
    <property type="protein sequence ID" value="GAH53448.1"/>
    <property type="molecule type" value="Genomic_DNA"/>
</dbReference>
<protein>
    <submittedName>
        <fullName evidence="3">Uncharacterized protein</fullName>
    </submittedName>
</protein>
<dbReference type="Pfam" id="PF12796">
    <property type="entry name" value="Ank_2"/>
    <property type="match status" value="1"/>
</dbReference>
<keyword evidence="2" id="KW-0040">ANK repeat</keyword>